<dbReference type="Gene3D" id="2.60.200.60">
    <property type="match status" value="1"/>
</dbReference>
<dbReference type="Proteomes" id="UP000600307">
    <property type="component" value="Unassembled WGS sequence"/>
</dbReference>
<keyword evidence="2" id="KW-1185">Reference proteome</keyword>
<gene>
    <name evidence="1" type="ORF">IV431_21605</name>
</gene>
<name>A0ABS0DX30_9GAMM</name>
<dbReference type="InterPro" id="IPR008727">
    <property type="entry name" value="PAAR_motif"/>
</dbReference>
<dbReference type="EMBL" id="JADOBH010000006">
    <property type="protein sequence ID" value="MBF7958155.1"/>
    <property type="molecule type" value="Genomic_DNA"/>
</dbReference>
<evidence type="ECO:0000313" key="1">
    <source>
        <dbReference type="EMBL" id="MBF7958155.1"/>
    </source>
</evidence>
<proteinExistence type="predicted"/>
<protein>
    <submittedName>
        <fullName evidence="1">PAAR domain-containing protein</fullName>
    </submittedName>
</protein>
<accession>A0ABS0DX30</accession>
<sequence length="89" mass="9166">MPKGIIRLGDKLTSGGVVMSASSTMIIEGIVAALIDDVVICPLLGHGVNRIVSTTPTWLSDGKQVAFDQAVCACGCKVLSSLPTTHIEG</sequence>
<organism evidence="1 2">
    <name type="scientific">Rahnella victoriana</name>
    <dbReference type="NCBI Taxonomy" id="1510570"/>
    <lineage>
        <taxon>Bacteria</taxon>
        <taxon>Pseudomonadati</taxon>
        <taxon>Pseudomonadota</taxon>
        <taxon>Gammaproteobacteria</taxon>
        <taxon>Enterobacterales</taxon>
        <taxon>Yersiniaceae</taxon>
        <taxon>Rahnella</taxon>
    </lineage>
</organism>
<comment type="caution">
    <text evidence="1">The sequence shown here is derived from an EMBL/GenBank/DDBJ whole genome shotgun (WGS) entry which is preliminary data.</text>
</comment>
<evidence type="ECO:0000313" key="2">
    <source>
        <dbReference type="Proteomes" id="UP000600307"/>
    </source>
</evidence>
<dbReference type="Pfam" id="PF05488">
    <property type="entry name" value="PAAR_motif"/>
    <property type="match status" value="1"/>
</dbReference>
<dbReference type="RefSeq" id="WP_195818044.1">
    <property type="nucleotide sequence ID" value="NZ_JADOBH010000006.1"/>
</dbReference>
<reference evidence="1 2" key="1">
    <citation type="submission" date="2020-11" db="EMBL/GenBank/DDBJ databases">
        <title>Taxonomic investigation of Rahnella spp.</title>
        <authorList>
            <person name="Lee S.D."/>
        </authorList>
    </citation>
    <scope>NUCLEOTIDE SEQUENCE [LARGE SCALE GENOMIC DNA]</scope>
    <source>
        <strain evidence="1 2">SAP-10</strain>
    </source>
</reference>
<dbReference type="CDD" id="cd14744">
    <property type="entry name" value="PAAR_CT_2"/>
    <property type="match status" value="1"/>
</dbReference>